<proteinExistence type="predicted"/>
<reference evidence="6" key="1">
    <citation type="journal article" date="2014" name="Genome Announc.">
        <title>Draft genome sequence of the plant-pathogenic soil fungus Rhizoctonia solani anastomosis group 3 strain Rhs1AP.</title>
        <authorList>
            <person name="Cubeta M.A."/>
            <person name="Thomas E."/>
            <person name="Dean R.A."/>
            <person name="Jabaji S."/>
            <person name="Neate S.M."/>
            <person name="Tavantzis S."/>
            <person name="Toda T."/>
            <person name="Vilgalys R."/>
            <person name="Bharathan N."/>
            <person name="Fedorova-Abrams N."/>
            <person name="Pakala S.B."/>
            <person name="Pakala S.M."/>
            <person name="Zafar N."/>
            <person name="Joardar V."/>
            <person name="Losada L."/>
            <person name="Nierman W.C."/>
        </authorList>
    </citation>
    <scope>NUCLEOTIDE SEQUENCE [LARGE SCALE GENOMIC DNA]</scope>
    <source>
        <strain evidence="6">AG-3</strain>
    </source>
</reference>
<dbReference type="SUPFAM" id="SSF57756">
    <property type="entry name" value="Retrovirus zinc finger-like domains"/>
    <property type="match status" value="1"/>
</dbReference>
<dbReference type="OrthoDB" id="3863715at2759"/>
<evidence type="ECO:0000313" key="5">
    <source>
        <dbReference type="EMBL" id="EUC64054.1"/>
    </source>
</evidence>
<evidence type="ECO:0000256" key="3">
    <source>
        <dbReference type="SAM" id="MobiDB-lite"/>
    </source>
</evidence>
<dbReference type="Gene3D" id="4.10.60.10">
    <property type="entry name" value="Zinc finger, CCHC-type"/>
    <property type="match status" value="1"/>
</dbReference>
<organism evidence="5 6">
    <name type="scientific">Rhizoctonia solani AG-3 Rhs1AP</name>
    <dbReference type="NCBI Taxonomy" id="1086054"/>
    <lineage>
        <taxon>Eukaryota</taxon>
        <taxon>Fungi</taxon>
        <taxon>Dikarya</taxon>
        <taxon>Basidiomycota</taxon>
        <taxon>Agaricomycotina</taxon>
        <taxon>Agaricomycetes</taxon>
        <taxon>Cantharellales</taxon>
        <taxon>Ceratobasidiaceae</taxon>
        <taxon>Rhizoctonia</taxon>
    </lineage>
</organism>
<keyword evidence="2" id="KW-0479">Metal-binding</keyword>
<protein>
    <submittedName>
        <fullName evidence="5">Zinc knuckle protein</fullName>
    </submittedName>
</protein>
<dbReference type="InterPro" id="IPR036875">
    <property type="entry name" value="Znf_CCHC_sf"/>
</dbReference>
<feature type="region of interest" description="Disordered" evidence="3">
    <location>
        <begin position="1"/>
        <end position="69"/>
    </location>
</feature>
<dbReference type="PANTHER" id="PTHR46242:SF1">
    <property type="entry name" value="ZINC FINGER CCHC DOMAIN-CONTAINING PROTEIN 9"/>
    <property type="match status" value="1"/>
</dbReference>
<keyword evidence="2" id="KW-0863">Zinc-finger</keyword>
<dbReference type="PANTHER" id="PTHR46242">
    <property type="entry name" value="ZINC FINGER CCHC DOMAIN-CONTAINING PROTEIN 9 ZCCHC9"/>
    <property type="match status" value="1"/>
</dbReference>
<evidence type="ECO:0000256" key="2">
    <source>
        <dbReference type="PROSITE-ProRule" id="PRU00047"/>
    </source>
</evidence>
<gene>
    <name evidence="5" type="ORF">RSOL_434720</name>
</gene>
<comment type="caution">
    <text evidence="5">The sequence shown here is derived from an EMBL/GenBank/DDBJ whole genome shotgun (WGS) entry which is preliminary data.</text>
</comment>
<dbReference type="AlphaFoldDB" id="X8JK39"/>
<dbReference type="InterPro" id="IPR001878">
    <property type="entry name" value="Znf_CCHC"/>
</dbReference>
<name>X8JK39_9AGAM</name>
<dbReference type="SMART" id="SM00343">
    <property type="entry name" value="ZnF_C2HC"/>
    <property type="match status" value="2"/>
</dbReference>
<keyword evidence="1" id="KW-0507">mRNA processing</keyword>
<dbReference type="EMBL" id="JATN01000314">
    <property type="protein sequence ID" value="EUC64054.1"/>
    <property type="molecule type" value="Genomic_DNA"/>
</dbReference>
<feature type="compositionally biased region" description="Basic and acidic residues" evidence="3">
    <location>
        <begin position="51"/>
        <end position="69"/>
    </location>
</feature>
<dbReference type="Proteomes" id="UP000030108">
    <property type="component" value="Unassembled WGS sequence"/>
</dbReference>
<accession>X8JK39</accession>
<dbReference type="PROSITE" id="PS50158">
    <property type="entry name" value="ZF_CCHC"/>
    <property type="match status" value="1"/>
</dbReference>
<dbReference type="GO" id="GO:0006397">
    <property type="term" value="P:mRNA processing"/>
    <property type="evidence" value="ECO:0007669"/>
    <property type="project" value="UniProtKB-KW"/>
</dbReference>
<dbReference type="Pfam" id="PF00098">
    <property type="entry name" value="zf-CCHC"/>
    <property type="match status" value="1"/>
</dbReference>
<dbReference type="InterPro" id="IPR042246">
    <property type="entry name" value="ZCCHC9"/>
</dbReference>
<keyword evidence="2" id="KW-0862">Zinc</keyword>
<feature type="compositionally biased region" description="Basic residues" evidence="3">
    <location>
        <begin position="40"/>
        <end position="50"/>
    </location>
</feature>
<evidence type="ECO:0000256" key="1">
    <source>
        <dbReference type="ARBA" id="ARBA00022664"/>
    </source>
</evidence>
<evidence type="ECO:0000259" key="4">
    <source>
        <dbReference type="PROSITE" id="PS50158"/>
    </source>
</evidence>
<dbReference type="GO" id="GO:0008270">
    <property type="term" value="F:zinc ion binding"/>
    <property type="evidence" value="ECO:0007669"/>
    <property type="project" value="UniProtKB-KW"/>
</dbReference>
<feature type="domain" description="CCHC-type" evidence="4">
    <location>
        <begin position="78"/>
        <end position="93"/>
    </location>
</feature>
<sequence length="170" mass="19593">MTRYTNAGRKRTYLEAGFEEKHASQSPKPEVPAVEEPQAKRKRGDKKVKRVKDELTRKESSEARRLRRVDERRKDTVCFACREKGHAAKECPKSNLDETAGDALPTGNNLVGVCYRCGSQKHSLSRCKKPENPRNPSSIRILFRLQAKGPPRFHLSTEFWSRCLSRWRVL</sequence>
<dbReference type="GO" id="GO:0005730">
    <property type="term" value="C:nucleolus"/>
    <property type="evidence" value="ECO:0007669"/>
    <property type="project" value="TreeGrafter"/>
</dbReference>
<dbReference type="GO" id="GO:0003676">
    <property type="term" value="F:nucleic acid binding"/>
    <property type="evidence" value="ECO:0007669"/>
    <property type="project" value="InterPro"/>
</dbReference>
<evidence type="ECO:0000313" key="6">
    <source>
        <dbReference type="Proteomes" id="UP000030108"/>
    </source>
</evidence>